<feature type="binding site" evidence="15">
    <location>
        <position position="210"/>
    </location>
    <ligand>
        <name>substrate</name>
    </ligand>
</feature>
<comment type="similarity">
    <text evidence="4 13">In the N-terminal section; belongs to the cytidine and deoxycytidylate deaminase family.</text>
</comment>
<sequence length="343" mass="38830">MDKKYMYRALQLAQKGMGHVSPNPMVGAVIVYKDRIIGEGYHQKYGEPHAEPNAIASVKKEDQQYLSEADMYVTLEPCSHYGKTPPCADLIVRTKLKNVYVCNLDPNPLVAGRGIKKMTDAGVHVETGILEEEGLEVNKRFFKTMIHNKPYVILKYAQTADGFVARENYDSKWISNGLSRQLVHKMRAEEDAIMVGSNTAKHDNPTLNTRDWAGKNPLRVVVDREHKLNQSLDLFDNELKTICYTTSFDEENENLAFIPLGKDTFFEDLLTDLMGRKVRSVIVEGGSRLLTQFIEKGLWDEAHIFTSSTTTFGKGIEAPTLTNARKVSSQQIEGDDYSIYKRR</sequence>
<proteinExistence type="inferred from homology"/>
<dbReference type="Gene3D" id="3.40.140.10">
    <property type="entry name" value="Cytidine Deaminase, domain 2"/>
    <property type="match status" value="1"/>
</dbReference>
<dbReference type="InterPro" id="IPR024072">
    <property type="entry name" value="DHFR-like_dom_sf"/>
</dbReference>
<dbReference type="FunFam" id="3.40.140.10:FF:000025">
    <property type="entry name" value="Riboflavin biosynthesis protein RibD"/>
    <property type="match status" value="1"/>
</dbReference>
<evidence type="ECO:0000256" key="5">
    <source>
        <dbReference type="ARBA" id="ARBA00007417"/>
    </source>
</evidence>
<evidence type="ECO:0000256" key="6">
    <source>
        <dbReference type="ARBA" id="ARBA00022619"/>
    </source>
</evidence>
<evidence type="ECO:0000256" key="2">
    <source>
        <dbReference type="ARBA" id="ARBA00004882"/>
    </source>
</evidence>
<evidence type="ECO:0000313" key="19">
    <source>
        <dbReference type="Proteomes" id="UP000576082"/>
    </source>
</evidence>
<keyword evidence="19" id="KW-1185">Reference proteome</keyword>
<dbReference type="InterPro" id="IPR002734">
    <property type="entry name" value="RibDG_C"/>
</dbReference>
<gene>
    <name evidence="18" type="primary">ribD</name>
    <name evidence="18" type="ORF">HHU12_02845</name>
</gene>
<comment type="caution">
    <text evidence="18">The sequence shown here is derived from an EMBL/GenBank/DDBJ whole genome shotgun (WGS) entry which is preliminary data.</text>
</comment>
<feature type="binding site" evidence="16">
    <location>
        <position position="87"/>
    </location>
    <ligand>
        <name>Zn(2+)</name>
        <dbReference type="ChEBI" id="CHEBI:29105"/>
        <note>catalytic</note>
    </ligand>
</feature>
<evidence type="ECO:0000256" key="14">
    <source>
        <dbReference type="PIRSR" id="PIRSR006769-1"/>
    </source>
</evidence>
<dbReference type="GO" id="GO:0009231">
    <property type="term" value="P:riboflavin biosynthetic process"/>
    <property type="evidence" value="ECO:0007669"/>
    <property type="project" value="UniProtKB-UniPathway"/>
</dbReference>
<organism evidence="18 19">
    <name type="scientific">Flammeovirga aprica JL-4</name>
    <dbReference type="NCBI Taxonomy" id="694437"/>
    <lineage>
        <taxon>Bacteria</taxon>
        <taxon>Pseudomonadati</taxon>
        <taxon>Bacteroidota</taxon>
        <taxon>Cytophagia</taxon>
        <taxon>Cytophagales</taxon>
        <taxon>Flammeovirgaceae</taxon>
        <taxon>Flammeovirga</taxon>
    </lineage>
</organism>
<dbReference type="UniPathway" id="UPA00275">
    <property type="reaction ID" value="UER00401"/>
</dbReference>
<feature type="binding site" evidence="15">
    <location>
        <position position="207"/>
    </location>
    <ligand>
        <name>substrate</name>
    </ligand>
</feature>
<dbReference type="NCBIfam" id="TIGR00326">
    <property type="entry name" value="eubact_ribD"/>
    <property type="match status" value="1"/>
</dbReference>
<keyword evidence="12" id="KW-0511">Multifunctional enzyme</keyword>
<comment type="similarity">
    <text evidence="5 13">In the C-terminal section; belongs to the HTP reductase family.</text>
</comment>
<feature type="binding site" evidence="15">
    <location>
        <position position="173"/>
    </location>
    <ligand>
        <name>NADP(+)</name>
        <dbReference type="ChEBI" id="CHEBI:58349"/>
    </ligand>
</feature>
<dbReference type="InterPro" id="IPR050765">
    <property type="entry name" value="Riboflavin_Biosynth_HTPR"/>
</dbReference>
<dbReference type="EC" id="1.1.1.193" evidence="13"/>
<name>A0A7X9NZS9_9BACT</name>
<dbReference type="EC" id="3.5.4.26" evidence="13"/>
<keyword evidence="7 13" id="KW-0479">Metal-binding</keyword>
<dbReference type="GO" id="GO:0008703">
    <property type="term" value="F:5-amino-6-(5-phosphoribosylamino)uracil reductase activity"/>
    <property type="evidence" value="ECO:0007669"/>
    <property type="project" value="UniProtKB-EC"/>
</dbReference>
<evidence type="ECO:0000313" key="18">
    <source>
        <dbReference type="EMBL" id="NME66893.1"/>
    </source>
</evidence>
<feature type="binding site" evidence="15">
    <location>
        <position position="284"/>
    </location>
    <ligand>
        <name>substrate</name>
    </ligand>
</feature>
<feature type="binding site" evidence="15">
    <location>
        <position position="171"/>
    </location>
    <ligand>
        <name>substrate</name>
    </ligand>
</feature>
<keyword evidence="9 13" id="KW-0862">Zinc</keyword>
<feature type="active site" description="Proton donor" evidence="14">
    <location>
        <position position="51"/>
    </location>
</feature>
<comment type="pathway">
    <text evidence="3 13">Cofactor biosynthesis; riboflavin biosynthesis; 5-amino-6-(D-ribitylamino)uracil from GTP: step 3/4.</text>
</comment>
<dbReference type="PANTHER" id="PTHR38011">
    <property type="entry name" value="DIHYDROFOLATE REDUCTASE FAMILY PROTEIN (AFU_ORTHOLOGUE AFUA_8G06820)"/>
    <property type="match status" value="1"/>
</dbReference>
<comment type="cofactor">
    <cofactor evidence="13 16">
        <name>Zn(2+)</name>
        <dbReference type="ChEBI" id="CHEBI:29105"/>
    </cofactor>
    <text evidence="13 16">Binds 1 zinc ion.</text>
</comment>
<dbReference type="PIRSF" id="PIRSF006769">
    <property type="entry name" value="RibD"/>
    <property type="match status" value="1"/>
</dbReference>
<comment type="function">
    <text evidence="1 13">Converts 2,5-diamino-6-(ribosylamino)-4(3h)-pyrimidinone 5'-phosphate into 5-amino-6-(ribosylamino)-2,4(1h,3h)-pyrimidinedione 5'-phosphate.</text>
</comment>
<dbReference type="EMBL" id="JABANE010000005">
    <property type="protein sequence ID" value="NME66893.1"/>
    <property type="molecule type" value="Genomic_DNA"/>
</dbReference>
<evidence type="ECO:0000256" key="12">
    <source>
        <dbReference type="ARBA" id="ARBA00023268"/>
    </source>
</evidence>
<feature type="binding site" evidence="15">
    <location>
        <position position="157"/>
    </location>
    <ligand>
        <name>NADP(+)</name>
        <dbReference type="ChEBI" id="CHEBI:58349"/>
    </ligand>
</feature>
<evidence type="ECO:0000256" key="16">
    <source>
        <dbReference type="PIRSR" id="PIRSR006769-3"/>
    </source>
</evidence>
<dbReference type="SUPFAM" id="SSF53597">
    <property type="entry name" value="Dihydrofolate reductase-like"/>
    <property type="match status" value="1"/>
</dbReference>
<accession>A0A7X9NZS9</accession>
<evidence type="ECO:0000256" key="8">
    <source>
        <dbReference type="ARBA" id="ARBA00022801"/>
    </source>
</evidence>
<evidence type="ECO:0000256" key="7">
    <source>
        <dbReference type="ARBA" id="ARBA00022723"/>
    </source>
</evidence>
<dbReference type="Gene3D" id="3.40.430.10">
    <property type="entry name" value="Dihydrofolate Reductase, subunit A"/>
    <property type="match status" value="1"/>
</dbReference>
<dbReference type="RefSeq" id="WP_169654811.1">
    <property type="nucleotide sequence ID" value="NZ_JABANE010000005.1"/>
</dbReference>
<protein>
    <recommendedName>
        <fullName evidence="13">Riboflavin biosynthesis protein RibD</fullName>
    </recommendedName>
    <domain>
        <recommendedName>
            <fullName evidence="13">Diaminohydroxyphosphoribosylaminopyrimidine deaminase</fullName>
            <shortName evidence="13">DRAP deaminase</shortName>
            <ecNumber evidence="13">3.5.4.26</ecNumber>
        </recommendedName>
        <alternativeName>
            <fullName evidence="13">Riboflavin-specific deaminase</fullName>
        </alternativeName>
    </domain>
    <domain>
        <recommendedName>
            <fullName evidence="13">5-amino-6-(5-phosphoribosylamino)uracil reductase</fullName>
            <ecNumber evidence="13">1.1.1.193</ecNumber>
        </recommendedName>
        <alternativeName>
            <fullName evidence="13">HTP reductase</fullName>
        </alternativeName>
    </domain>
</protein>
<keyword evidence="10 13" id="KW-0521">NADP</keyword>
<dbReference type="CDD" id="cd01284">
    <property type="entry name" value="Riboflavin_deaminase-reductase"/>
    <property type="match status" value="1"/>
</dbReference>
<keyword evidence="8 13" id="KW-0378">Hydrolase</keyword>
<feature type="binding site" evidence="15">
    <location>
        <position position="187"/>
    </location>
    <ligand>
        <name>substrate</name>
    </ligand>
</feature>
<reference evidence="18 19" key="1">
    <citation type="submission" date="2020-04" db="EMBL/GenBank/DDBJ databases">
        <title>Flammeovirga sp. SR4, a novel species isolated from seawater.</title>
        <authorList>
            <person name="Wang X."/>
        </authorList>
    </citation>
    <scope>NUCLEOTIDE SEQUENCE [LARGE SCALE GENOMIC DNA]</scope>
    <source>
        <strain evidence="18 19">ATCC 23126</strain>
    </source>
</reference>
<evidence type="ECO:0000256" key="13">
    <source>
        <dbReference type="PIRNR" id="PIRNR006769"/>
    </source>
</evidence>
<dbReference type="InterPro" id="IPR002125">
    <property type="entry name" value="CMP_dCMP_dom"/>
</dbReference>
<evidence type="ECO:0000259" key="17">
    <source>
        <dbReference type="PROSITE" id="PS51747"/>
    </source>
</evidence>
<comment type="catalytic activity">
    <reaction evidence="13">
        <text>2,5-diamino-6-hydroxy-4-(5-phosphoribosylamino)-pyrimidine + H2O + H(+) = 5-amino-6-(5-phospho-D-ribosylamino)uracil + NH4(+)</text>
        <dbReference type="Rhea" id="RHEA:21868"/>
        <dbReference type="ChEBI" id="CHEBI:15377"/>
        <dbReference type="ChEBI" id="CHEBI:15378"/>
        <dbReference type="ChEBI" id="CHEBI:28938"/>
        <dbReference type="ChEBI" id="CHEBI:58453"/>
        <dbReference type="ChEBI" id="CHEBI:58614"/>
        <dbReference type="EC" id="3.5.4.26"/>
    </reaction>
</comment>
<feature type="domain" description="CMP/dCMP-type deaminase" evidence="17">
    <location>
        <begin position="1"/>
        <end position="126"/>
    </location>
</feature>
<dbReference type="InterPro" id="IPR016192">
    <property type="entry name" value="APOBEC/CMP_deaminase_Zn-bd"/>
</dbReference>
<dbReference type="PROSITE" id="PS51747">
    <property type="entry name" value="CYT_DCMP_DEAMINASES_2"/>
    <property type="match status" value="1"/>
</dbReference>
<evidence type="ECO:0000256" key="3">
    <source>
        <dbReference type="ARBA" id="ARBA00004910"/>
    </source>
</evidence>
<dbReference type="GO" id="GO:0008835">
    <property type="term" value="F:diaminohydroxyphosphoribosylaminopyrimidine deaminase activity"/>
    <property type="evidence" value="ECO:0007669"/>
    <property type="project" value="UniProtKB-EC"/>
</dbReference>
<comment type="pathway">
    <text evidence="2 13">Cofactor biosynthesis; riboflavin biosynthesis; 5-amino-6-(D-ribitylamino)uracil from GTP: step 2/4.</text>
</comment>
<dbReference type="InterPro" id="IPR016193">
    <property type="entry name" value="Cytidine_deaminase-like"/>
</dbReference>
<evidence type="ECO:0000256" key="11">
    <source>
        <dbReference type="ARBA" id="ARBA00023002"/>
    </source>
</evidence>
<evidence type="ECO:0000256" key="1">
    <source>
        <dbReference type="ARBA" id="ARBA00002151"/>
    </source>
</evidence>
<dbReference type="PANTHER" id="PTHR38011:SF7">
    <property type="entry name" value="2,5-DIAMINO-6-RIBOSYLAMINO-4(3H)-PYRIMIDINONE 5'-PHOSPHATE REDUCTASE"/>
    <property type="match status" value="1"/>
</dbReference>
<evidence type="ECO:0000256" key="15">
    <source>
        <dbReference type="PIRSR" id="PIRSR006769-2"/>
    </source>
</evidence>
<evidence type="ECO:0000256" key="4">
    <source>
        <dbReference type="ARBA" id="ARBA00005259"/>
    </source>
</evidence>
<evidence type="ECO:0000256" key="10">
    <source>
        <dbReference type="ARBA" id="ARBA00022857"/>
    </source>
</evidence>
<comment type="catalytic activity">
    <reaction evidence="13">
        <text>5-amino-6-(5-phospho-D-ribitylamino)uracil + NADP(+) = 5-amino-6-(5-phospho-D-ribosylamino)uracil + NADPH + H(+)</text>
        <dbReference type="Rhea" id="RHEA:17845"/>
        <dbReference type="ChEBI" id="CHEBI:15378"/>
        <dbReference type="ChEBI" id="CHEBI:57783"/>
        <dbReference type="ChEBI" id="CHEBI:58349"/>
        <dbReference type="ChEBI" id="CHEBI:58421"/>
        <dbReference type="ChEBI" id="CHEBI:58453"/>
        <dbReference type="EC" id="1.1.1.193"/>
    </reaction>
</comment>
<dbReference type="InterPro" id="IPR004794">
    <property type="entry name" value="Eubact_RibD"/>
</dbReference>
<feature type="binding site" evidence="15">
    <location>
        <position position="199"/>
    </location>
    <ligand>
        <name>NADP(+)</name>
        <dbReference type="ChEBI" id="CHEBI:58349"/>
    </ligand>
</feature>
<dbReference type="Pfam" id="PF01872">
    <property type="entry name" value="RibD_C"/>
    <property type="match status" value="1"/>
</dbReference>
<feature type="binding site" evidence="16">
    <location>
        <position position="49"/>
    </location>
    <ligand>
        <name>Zn(2+)</name>
        <dbReference type="ChEBI" id="CHEBI:29105"/>
        <note>catalytic</note>
    </ligand>
</feature>
<keyword evidence="6 13" id="KW-0686">Riboflavin biosynthesis</keyword>
<dbReference type="AlphaFoldDB" id="A0A7X9NZS9"/>
<dbReference type="Proteomes" id="UP000576082">
    <property type="component" value="Unassembled WGS sequence"/>
</dbReference>
<dbReference type="PROSITE" id="PS00903">
    <property type="entry name" value="CYT_DCMP_DEAMINASES_1"/>
    <property type="match status" value="1"/>
</dbReference>
<dbReference type="SUPFAM" id="SSF53927">
    <property type="entry name" value="Cytidine deaminase-like"/>
    <property type="match status" value="1"/>
</dbReference>
<feature type="binding site" evidence="15">
    <location>
        <position position="203"/>
    </location>
    <ligand>
        <name>substrate</name>
    </ligand>
</feature>
<dbReference type="Pfam" id="PF00383">
    <property type="entry name" value="dCMP_cyt_deam_1"/>
    <property type="match status" value="1"/>
</dbReference>
<dbReference type="GO" id="GO:0008270">
    <property type="term" value="F:zinc ion binding"/>
    <property type="evidence" value="ECO:0007669"/>
    <property type="project" value="InterPro"/>
</dbReference>
<evidence type="ECO:0000256" key="9">
    <source>
        <dbReference type="ARBA" id="ARBA00022833"/>
    </source>
</evidence>
<feature type="binding site" evidence="16">
    <location>
        <position position="78"/>
    </location>
    <ligand>
        <name>Zn(2+)</name>
        <dbReference type="ChEBI" id="CHEBI:29105"/>
        <note>catalytic</note>
    </ligand>
</feature>
<keyword evidence="11 13" id="KW-0560">Oxidoreductase</keyword>